<feature type="compositionally biased region" description="Basic and acidic residues" evidence="1">
    <location>
        <begin position="42"/>
        <end position="58"/>
    </location>
</feature>
<dbReference type="Proteomes" id="UP000184330">
    <property type="component" value="Unassembled WGS sequence"/>
</dbReference>
<evidence type="ECO:0000313" key="3">
    <source>
        <dbReference type="Proteomes" id="UP000184330"/>
    </source>
</evidence>
<sequence>MESSTPRPEEVSISGTEQNETGTKKRRPTEKRKLQNRIAQRKYRDSLKSRLENLERQAAEIASQQSTAVPGAGTSSQPEAAQQNPEVPESVTSSSALVLVCPQDDEASHVAGSNVQVETIDLTTVDPSTFDFMPDMEPGSSANRYLPVDTGAFEFFNDPGFPNLESIFESPIEPEQSTSSRRVDDSFNEPSSLNVDFEYDFYINQLSSEVTPLTNNSNQSNQSTESNRPKYAPWGPTHFWSANGKSPAKSIDNFVRLTPDPGTVSKMTMRVLKEPENSDTARKIAPTFSADLIRQLRLDDSKENQSLIRTAIARNYNIRDVFLAGLAALDKQENLQPRTGFDPYKNTLTLIPTSSLQAYLSNAMALKLPISGLKNEAFQSPFYQPEAYASGNMAALEVAWNELPKALRPTPAQITQPHHPWMDMIPFPTIRERALTLSSLDPPMIDIYDLKNDVFMNSGIFCWRVGGSGGSGQPWDMRSWEAEPWFLQKWWILVGGETGGVWEQTQWWRGMRGKPKVEMTSASS</sequence>
<organism evidence="2 3">
    <name type="scientific">Phialocephala subalpina</name>
    <dbReference type="NCBI Taxonomy" id="576137"/>
    <lineage>
        <taxon>Eukaryota</taxon>
        <taxon>Fungi</taxon>
        <taxon>Dikarya</taxon>
        <taxon>Ascomycota</taxon>
        <taxon>Pezizomycotina</taxon>
        <taxon>Leotiomycetes</taxon>
        <taxon>Helotiales</taxon>
        <taxon>Mollisiaceae</taxon>
        <taxon>Phialocephala</taxon>
        <taxon>Phialocephala fortinii species complex</taxon>
    </lineage>
</organism>
<dbReference type="GO" id="GO:0003700">
    <property type="term" value="F:DNA-binding transcription factor activity"/>
    <property type="evidence" value="ECO:0007669"/>
    <property type="project" value="InterPro"/>
</dbReference>
<evidence type="ECO:0008006" key="4">
    <source>
        <dbReference type="Google" id="ProtNLM"/>
    </source>
</evidence>
<feature type="region of interest" description="Disordered" evidence="1">
    <location>
        <begin position="1"/>
        <end position="93"/>
    </location>
</feature>
<dbReference type="PANTHER" id="PTHR38116:SF8">
    <property type="entry name" value="BZIP DOMAIN-CONTAINING PROTEIN"/>
    <property type="match status" value="1"/>
</dbReference>
<feature type="compositionally biased region" description="Polar residues" evidence="1">
    <location>
        <begin position="62"/>
        <end position="93"/>
    </location>
</feature>
<proteinExistence type="predicted"/>
<dbReference type="AlphaFoldDB" id="A0A1L7WGI8"/>
<dbReference type="SUPFAM" id="SSF57959">
    <property type="entry name" value="Leucine zipper domain"/>
    <property type="match status" value="1"/>
</dbReference>
<evidence type="ECO:0000313" key="2">
    <source>
        <dbReference type="EMBL" id="CZR51863.1"/>
    </source>
</evidence>
<feature type="region of interest" description="Disordered" evidence="1">
    <location>
        <begin position="211"/>
        <end position="231"/>
    </location>
</feature>
<dbReference type="CDD" id="cd14688">
    <property type="entry name" value="bZIP_YAP"/>
    <property type="match status" value="1"/>
</dbReference>
<accession>A0A1L7WGI8</accession>
<feature type="compositionally biased region" description="Low complexity" evidence="1">
    <location>
        <begin position="214"/>
        <end position="226"/>
    </location>
</feature>
<dbReference type="PANTHER" id="PTHR38116">
    <property type="entry name" value="CHROMOSOME 7, WHOLE GENOME SHOTGUN SEQUENCE"/>
    <property type="match status" value="1"/>
</dbReference>
<dbReference type="EMBL" id="FJOG01000002">
    <property type="protein sequence ID" value="CZR51863.1"/>
    <property type="molecule type" value="Genomic_DNA"/>
</dbReference>
<evidence type="ECO:0000256" key="1">
    <source>
        <dbReference type="SAM" id="MobiDB-lite"/>
    </source>
</evidence>
<dbReference type="InterPro" id="IPR046347">
    <property type="entry name" value="bZIP_sf"/>
</dbReference>
<dbReference type="Pfam" id="PF11905">
    <property type="entry name" value="DUF3425"/>
    <property type="match status" value="1"/>
</dbReference>
<keyword evidence="3" id="KW-1185">Reference proteome</keyword>
<name>A0A1L7WGI8_9HELO</name>
<protein>
    <recommendedName>
        <fullName evidence="4">BZIP domain-containing protein</fullName>
    </recommendedName>
</protein>
<dbReference type="Gene3D" id="1.20.5.170">
    <property type="match status" value="1"/>
</dbReference>
<dbReference type="OrthoDB" id="5973539at2759"/>
<reference evidence="2 3" key="1">
    <citation type="submission" date="2016-03" db="EMBL/GenBank/DDBJ databases">
        <authorList>
            <person name="Ploux O."/>
        </authorList>
    </citation>
    <scope>NUCLEOTIDE SEQUENCE [LARGE SCALE GENOMIC DNA]</scope>
    <source>
        <strain evidence="2 3">UAMH 11012</strain>
    </source>
</reference>
<dbReference type="InterPro" id="IPR021833">
    <property type="entry name" value="DUF3425"/>
</dbReference>
<dbReference type="STRING" id="576137.A0A1L7WGI8"/>
<gene>
    <name evidence="2" type="ORF">PAC_01740</name>
</gene>